<dbReference type="Proteomes" id="UP000295110">
    <property type="component" value="Unassembled WGS sequence"/>
</dbReference>
<proteinExistence type="predicted"/>
<dbReference type="Pfam" id="PF00497">
    <property type="entry name" value="SBP_bac_3"/>
    <property type="match status" value="1"/>
</dbReference>
<protein>
    <submittedName>
        <fullName evidence="3">Amino acid ABC transporter substrate-binding protein (PAAT family)</fullName>
    </submittedName>
</protein>
<dbReference type="Gene3D" id="3.40.190.10">
    <property type="entry name" value="Periplasmic binding protein-like II"/>
    <property type="match status" value="2"/>
</dbReference>
<feature type="domain" description="Solute-binding protein family 3/N-terminal" evidence="2">
    <location>
        <begin position="36"/>
        <end position="268"/>
    </location>
</feature>
<gene>
    <name evidence="3" type="ORF">EV671_100620</name>
</gene>
<evidence type="ECO:0000313" key="3">
    <source>
        <dbReference type="EMBL" id="TCV01094.1"/>
    </source>
</evidence>
<dbReference type="SUPFAM" id="SSF53850">
    <property type="entry name" value="Periplasmic binding protein-like II"/>
    <property type="match status" value="1"/>
</dbReference>
<accession>A0A4R3VBV7</accession>
<dbReference type="EMBL" id="SMBU01000006">
    <property type="protein sequence ID" value="TCV01094.1"/>
    <property type="molecule type" value="Genomic_DNA"/>
</dbReference>
<evidence type="ECO:0000256" key="1">
    <source>
        <dbReference type="ARBA" id="ARBA00022729"/>
    </source>
</evidence>
<dbReference type="PANTHER" id="PTHR35936:SF35">
    <property type="entry name" value="L-CYSTINE-BINDING PROTEIN TCYJ"/>
    <property type="match status" value="1"/>
</dbReference>
<evidence type="ECO:0000313" key="4">
    <source>
        <dbReference type="Proteomes" id="UP000295110"/>
    </source>
</evidence>
<organism evidence="3 4">
    <name type="scientific">Roseateles saccharophilus</name>
    <name type="common">Pseudomonas saccharophila</name>
    <dbReference type="NCBI Taxonomy" id="304"/>
    <lineage>
        <taxon>Bacteria</taxon>
        <taxon>Pseudomonadati</taxon>
        <taxon>Pseudomonadota</taxon>
        <taxon>Betaproteobacteria</taxon>
        <taxon>Burkholderiales</taxon>
        <taxon>Sphaerotilaceae</taxon>
        <taxon>Roseateles</taxon>
    </lineage>
</organism>
<dbReference type="SMART" id="SM00062">
    <property type="entry name" value="PBPb"/>
    <property type="match status" value="1"/>
</dbReference>
<dbReference type="AlphaFoldDB" id="A0A4R3VBV7"/>
<sequence length="269" mass="30246">MRSTGRWPTIRRVRRLLHLIAVLAICTAPALARGCELRVRWNPDPPFSMRDADGHLVGLRVELAEHTLERMGCHAIWVELPWARALIELEAGRLDILQGSVRRPEREAYARMLDEPFTVSNRLYVRTADRAAFGSASRLQQAWRPGLKLGVQIGVVYGADYAQMLLDDRFRAVLTQAPVRRSLWQMLDIGRIDAVLADEVTARWELAELGLGARVQPTAVTMGEAPAQVMFSRRSVDPALVERYREASESLRRDGSLGRIQGKYLGDPG</sequence>
<keyword evidence="4" id="KW-1185">Reference proteome</keyword>
<reference evidence="3 4" key="1">
    <citation type="submission" date="2019-03" db="EMBL/GenBank/DDBJ databases">
        <title>Genomic Encyclopedia of Type Strains, Phase IV (KMG-IV): sequencing the most valuable type-strain genomes for metagenomic binning, comparative biology and taxonomic classification.</title>
        <authorList>
            <person name="Goeker M."/>
        </authorList>
    </citation>
    <scope>NUCLEOTIDE SEQUENCE [LARGE SCALE GENOMIC DNA]</scope>
    <source>
        <strain evidence="3 4">DSM 654</strain>
    </source>
</reference>
<dbReference type="PANTHER" id="PTHR35936">
    <property type="entry name" value="MEMBRANE-BOUND LYTIC MUREIN TRANSGLYCOSYLASE F"/>
    <property type="match status" value="1"/>
</dbReference>
<evidence type="ECO:0000259" key="2">
    <source>
        <dbReference type="SMART" id="SM00062"/>
    </source>
</evidence>
<name>A0A4R3VBV7_ROSSA</name>
<keyword evidence="1" id="KW-0732">Signal</keyword>
<dbReference type="InterPro" id="IPR001638">
    <property type="entry name" value="Solute-binding_3/MltF_N"/>
</dbReference>
<comment type="caution">
    <text evidence="3">The sequence shown here is derived from an EMBL/GenBank/DDBJ whole genome shotgun (WGS) entry which is preliminary data.</text>
</comment>